<dbReference type="InterPro" id="IPR012902">
    <property type="entry name" value="N_methyl_site"/>
</dbReference>
<dbReference type="Proteomes" id="UP001595640">
    <property type="component" value="Unassembled WGS sequence"/>
</dbReference>
<dbReference type="Gene3D" id="3.30.700.10">
    <property type="entry name" value="Glycoprotein, Type 4 Pilin"/>
    <property type="match status" value="1"/>
</dbReference>
<dbReference type="InterPro" id="IPR045584">
    <property type="entry name" value="Pilin-like"/>
</dbReference>
<dbReference type="NCBIfam" id="TIGR02532">
    <property type="entry name" value="IV_pilin_GFxxxE"/>
    <property type="match status" value="1"/>
</dbReference>
<evidence type="ECO:0000313" key="2">
    <source>
        <dbReference type="EMBL" id="MFC3290524.1"/>
    </source>
</evidence>
<dbReference type="InterPro" id="IPR031982">
    <property type="entry name" value="PilE-like"/>
</dbReference>
<evidence type="ECO:0000313" key="3">
    <source>
        <dbReference type="Proteomes" id="UP001595640"/>
    </source>
</evidence>
<proteinExistence type="predicted"/>
<keyword evidence="3" id="KW-1185">Reference proteome</keyword>
<dbReference type="Pfam" id="PF07963">
    <property type="entry name" value="N_methyl"/>
    <property type="match status" value="1"/>
</dbReference>
<comment type="caution">
    <text evidence="2">The sequence shown here is derived from an EMBL/GenBank/DDBJ whole genome shotgun (WGS) entry which is preliminary data.</text>
</comment>
<dbReference type="EMBL" id="JBHRUH010000001">
    <property type="protein sequence ID" value="MFC3290524.1"/>
    <property type="molecule type" value="Genomic_DNA"/>
</dbReference>
<gene>
    <name evidence="2" type="ORF">ACFOEI_00370</name>
</gene>
<sequence length="125" mass="13254">MRGREGGFTLIEVMITVVIIGILASIAYPLYSGYVEQARRTDGQAGLMEAAQQLERCYTVNSSYSDCNFRSSSPDGYYAITGVLTASTFTLTATPQGDQAGDKCGSLTLTQTGARGTGGGNDCQW</sequence>
<keyword evidence="1" id="KW-0472">Membrane</keyword>
<dbReference type="Pfam" id="PF16732">
    <property type="entry name" value="ComP_DUS"/>
    <property type="match status" value="1"/>
</dbReference>
<keyword evidence="1" id="KW-0812">Transmembrane</keyword>
<feature type="transmembrane region" description="Helical" evidence="1">
    <location>
        <begin position="6"/>
        <end position="31"/>
    </location>
</feature>
<protein>
    <submittedName>
        <fullName evidence="2">Type IV pilin protein</fullName>
    </submittedName>
</protein>
<keyword evidence="1" id="KW-1133">Transmembrane helix</keyword>
<organism evidence="2 3">
    <name type="scientific">Modicisalibacter luteus</name>
    <dbReference type="NCBI Taxonomy" id="453962"/>
    <lineage>
        <taxon>Bacteria</taxon>
        <taxon>Pseudomonadati</taxon>
        <taxon>Pseudomonadota</taxon>
        <taxon>Gammaproteobacteria</taxon>
        <taxon>Oceanospirillales</taxon>
        <taxon>Halomonadaceae</taxon>
        <taxon>Modicisalibacter</taxon>
    </lineage>
</organism>
<accession>A0ABV7LVU0</accession>
<dbReference type="SUPFAM" id="SSF54523">
    <property type="entry name" value="Pili subunits"/>
    <property type="match status" value="1"/>
</dbReference>
<reference evidence="3" key="1">
    <citation type="journal article" date="2019" name="Int. J. Syst. Evol. Microbiol.">
        <title>The Global Catalogue of Microorganisms (GCM) 10K type strain sequencing project: providing services to taxonomists for standard genome sequencing and annotation.</title>
        <authorList>
            <consortium name="The Broad Institute Genomics Platform"/>
            <consortium name="The Broad Institute Genome Sequencing Center for Infectious Disease"/>
            <person name="Wu L."/>
            <person name="Ma J."/>
        </authorList>
    </citation>
    <scope>NUCLEOTIDE SEQUENCE [LARGE SCALE GENOMIC DNA]</scope>
    <source>
        <strain evidence="3">KCTC 12847</strain>
    </source>
</reference>
<name>A0ABV7LVU0_9GAMM</name>
<evidence type="ECO:0000256" key="1">
    <source>
        <dbReference type="SAM" id="Phobius"/>
    </source>
</evidence>
<dbReference type="PROSITE" id="PS00409">
    <property type="entry name" value="PROKAR_NTER_METHYL"/>
    <property type="match status" value="1"/>
</dbReference>
<dbReference type="RefSeq" id="WP_019020255.1">
    <property type="nucleotide sequence ID" value="NZ_BMXD01000012.1"/>
</dbReference>